<evidence type="ECO:0000256" key="1">
    <source>
        <dbReference type="ARBA" id="ARBA00012513"/>
    </source>
</evidence>
<dbReference type="SMART" id="SM00220">
    <property type="entry name" value="S_TKc"/>
    <property type="match status" value="1"/>
</dbReference>
<dbReference type="EC" id="2.7.11.1" evidence="1"/>
<sequence length="766" mass="83487">MLPTLVECAITTAVPGKDASVLEPPSELLWQRLREGALCGPGDLRRARRLVRKLARDLPAFDTVWIDALVQSGRITPYQARLLESDPAAPLRRGDFLLHDELGRGARSQTWLVRRGRGGPWLVLKRLQFPPEQLAHALQQAQTLVALARQVRHPALVFPCDCAAEEDALLIVSPFVNGLPLSELLVRRGRFPGDVVSAIAQQLASGLSAGHSAGLIHGAIRRSHVRVNGNGQAVFVETGCQSLCPSDITVHAPLALEAYDGIAPELIGVGRTVTAASDWYALGCLLWELLAGRPPFPTADPLAKLAAHQSHTVDDVRERAPDTPEPLARLIRGLTQREPEQRRAAADIFLEQMGPPSRCGLRTVARFRQAFDAAVPHLRTAQRAERWFWPTVWGTGCLFAAIILYLSDARVQSVLLALPARWTPPAALPPAGDPLSTSADLAPLPAPSPEGTIVLTSRGPYAAATIRFPGTLLIRAAEGVCPEILIRDQPLRIAAEQWKCEGVRLRCDRLFRGATPAPTLVDVVAQRVTWQGCALDLGDRGRRFPADREVVGVHWRTPSAEITTSGPRWEWRNCLLSGTGTMLHVERTAAQVRANNVLHLGPAVFLSCAAMPLDIELDRVTFRNSGPVVRCLLEDPTQHLRLRVSAERSVLQVSPRHSVVEVVAPTQPMLTEEAFAWRGDDTWLTANGTLLSWVNSATHDRRELPTDFFMLEGLAVGDVRFSGLPTQDPAASVAVAGDMPRHTTDWPGITTEGFGPCLTAPITPRD</sequence>
<feature type="region of interest" description="Disordered" evidence="9">
    <location>
        <begin position="745"/>
        <end position="766"/>
    </location>
</feature>
<name>A0A7C4LMY1_9PLAN</name>
<dbReference type="EMBL" id="DSVQ01000019">
    <property type="protein sequence ID" value="HGT41102.1"/>
    <property type="molecule type" value="Genomic_DNA"/>
</dbReference>
<dbReference type="InterPro" id="IPR011009">
    <property type="entry name" value="Kinase-like_dom_sf"/>
</dbReference>
<comment type="caution">
    <text evidence="11">The sequence shown here is derived from an EMBL/GenBank/DDBJ whole genome shotgun (WGS) entry which is preliminary data.</text>
</comment>
<dbReference type="InterPro" id="IPR053235">
    <property type="entry name" value="Ser_Thr_kinase"/>
</dbReference>
<dbReference type="CDD" id="cd14014">
    <property type="entry name" value="STKc_PknB_like"/>
    <property type="match status" value="1"/>
</dbReference>
<keyword evidence="6" id="KW-0067">ATP-binding</keyword>
<evidence type="ECO:0000256" key="9">
    <source>
        <dbReference type="SAM" id="MobiDB-lite"/>
    </source>
</evidence>
<evidence type="ECO:0000256" key="8">
    <source>
        <dbReference type="ARBA" id="ARBA00048679"/>
    </source>
</evidence>
<evidence type="ECO:0000256" key="5">
    <source>
        <dbReference type="ARBA" id="ARBA00022777"/>
    </source>
</evidence>
<dbReference type="AlphaFoldDB" id="A0A7C4LMY1"/>
<keyword evidence="3" id="KW-0808">Transferase</keyword>
<dbReference type="GO" id="GO:0005737">
    <property type="term" value="C:cytoplasm"/>
    <property type="evidence" value="ECO:0007669"/>
    <property type="project" value="TreeGrafter"/>
</dbReference>
<evidence type="ECO:0000256" key="2">
    <source>
        <dbReference type="ARBA" id="ARBA00022527"/>
    </source>
</evidence>
<gene>
    <name evidence="11" type="ORF">ENS64_17790</name>
</gene>
<evidence type="ECO:0000256" key="7">
    <source>
        <dbReference type="ARBA" id="ARBA00047899"/>
    </source>
</evidence>
<evidence type="ECO:0000256" key="3">
    <source>
        <dbReference type="ARBA" id="ARBA00022679"/>
    </source>
</evidence>
<evidence type="ECO:0000256" key="6">
    <source>
        <dbReference type="ARBA" id="ARBA00022840"/>
    </source>
</evidence>
<dbReference type="InterPro" id="IPR000719">
    <property type="entry name" value="Prot_kinase_dom"/>
</dbReference>
<comment type="catalytic activity">
    <reaction evidence="7">
        <text>L-threonyl-[protein] + ATP = O-phospho-L-threonyl-[protein] + ADP + H(+)</text>
        <dbReference type="Rhea" id="RHEA:46608"/>
        <dbReference type="Rhea" id="RHEA-COMP:11060"/>
        <dbReference type="Rhea" id="RHEA-COMP:11605"/>
        <dbReference type="ChEBI" id="CHEBI:15378"/>
        <dbReference type="ChEBI" id="CHEBI:30013"/>
        <dbReference type="ChEBI" id="CHEBI:30616"/>
        <dbReference type="ChEBI" id="CHEBI:61977"/>
        <dbReference type="ChEBI" id="CHEBI:456216"/>
        <dbReference type="EC" id="2.7.11.1"/>
    </reaction>
</comment>
<dbReference type="PANTHER" id="PTHR24361:SF433">
    <property type="entry name" value="PROTEIN KINASE DOMAIN-CONTAINING PROTEIN"/>
    <property type="match status" value="1"/>
</dbReference>
<feature type="domain" description="Protein kinase" evidence="10">
    <location>
        <begin position="96"/>
        <end position="354"/>
    </location>
</feature>
<dbReference type="GO" id="GO:0004674">
    <property type="term" value="F:protein serine/threonine kinase activity"/>
    <property type="evidence" value="ECO:0007669"/>
    <property type="project" value="UniProtKB-KW"/>
</dbReference>
<reference evidence="11" key="1">
    <citation type="journal article" date="2020" name="mSystems">
        <title>Genome- and Community-Level Interaction Insights into Carbon Utilization and Element Cycling Functions of Hydrothermarchaeota in Hydrothermal Sediment.</title>
        <authorList>
            <person name="Zhou Z."/>
            <person name="Liu Y."/>
            <person name="Xu W."/>
            <person name="Pan J."/>
            <person name="Luo Z.H."/>
            <person name="Li M."/>
        </authorList>
    </citation>
    <scope>NUCLEOTIDE SEQUENCE [LARGE SCALE GENOMIC DNA]</scope>
    <source>
        <strain evidence="11">SpSt-508</strain>
    </source>
</reference>
<dbReference type="Pfam" id="PF00069">
    <property type="entry name" value="Pkinase"/>
    <property type="match status" value="1"/>
</dbReference>
<keyword evidence="5 11" id="KW-0418">Kinase</keyword>
<dbReference type="SUPFAM" id="SSF56112">
    <property type="entry name" value="Protein kinase-like (PK-like)"/>
    <property type="match status" value="1"/>
</dbReference>
<proteinExistence type="predicted"/>
<evidence type="ECO:0000313" key="11">
    <source>
        <dbReference type="EMBL" id="HGT41102.1"/>
    </source>
</evidence>
<accession>A0A7C4LMY1</accession>
<dbReference type="Gene3D" id="1.10.510.10">
    <property type="entry name" value="Transferase(Phosphotransferase) domain 1"/>
    <property type="match status" value="1"/>
</dbReference>
<comment type="catalytic activity">
    <reaction evidence="8">
        <text>L-seryl-[protein] + ATP = O-phospho-L-seryl-[protein] + ADP + H(+)</text>
        <dbReference type="Rhea" id="RHEA:17989"/>
        <dbReference type="Rhea" id="RHEA-COMP:9863"/>
        <dbReference type="Rhea" id="RHEA-COMP:11604"/>
        <dbReference type="ChEBI" id="CHEBI:15378"/>
        <dbReference type="ChEBI" id="CHEBI:29999"/>
        <dbReference type="ChEBI" id="CHEBI:30616"/>
        <dbReference type="ChEBI" id="CHEBI:83421"/>
        <dbReference type="ChEBI" id="CHEBI:456216"/>
        <dbReference type="EC" id="2.7.11.1"/>
    </reaction>
</comment>
<keyword evidence="4" id="KW-0547">Nucleotide-binding</keyword>
<evidence type="ECO:0000256" key="4">
    <source>
        <dbReference type="ARBA" id="ARBA00022741"/>
    </source>
</evidence>
<dbReference type="PANTHER" id="PTHR24361">
    <property type="entry name" value="MITOGEN-ACTIVATED KINASE KINASE KINASE"/>
    <property type="match status" value="1"/>
</dbReference>
<dbReference type="GO" id="GO:0005524">
    <property type="term" value="F:ATP binding"/>
    <property type="evidence" value="ECO:0007669"/>
    <property type="project" value="UniProtKB-KW"/>
</dbReference>
<dbReference type="PROSITE" id="PS50011">
    <property type="entry name" value="PROTEIN_KINASE_DOM"/>
    <property type="match status" value="1"/>
</dbReference>
<organism evidence="11">
    <name type="scientific">Schlesneria paludicola</name>
    <dbReference type="NCBI Taxonomy" id="360056"/>
    <lineage>
        <taxon>Bacteria</taxon>
        <taxon>Pseudomonadati</taxon>
        <taxon>Planctomycetota</taxon>
        <taxon>Planctomycetia</taxon>
        <taxon>Planctomycetales</taxon>
        <taxon>Planctomycetaceae</taxon>
        <taxon>Schlesneria</taxon>
    </lineage>
</organism>
<evidence type="ECO:0000259" key="10">
    <source>
        <dbReference type="PROSITE" id="PS50011"/>
    </source>
</evidence>
<protein>
    <recommendedName>
        <fullName evidence="1">non-specific serine/threonine protein kinase</fullName>
        <ecNumber evidence="1">2.7.11.1</ecNumber>
    </recommendedName>
</protein>
<keyword evidence="2 11" id="KW-0723">Serine/threonine-protein kinase</keyword>